<evidence type="ECO:0000313" key="2">
    <source>
        <dbReference type="EMBL" id="AEG19375.1"/>
    </source>
</evidence>
<dbReference type="KEGG" id="mew:MSWAN_2370"/>
<dbReference type="OrthoDB" id="69432at2157"/>
<dbReference type="InterPro" id="IPR007742">
    <property type="entry name" value="NosD_dom"/>
</dbReference>
<dbReference type="GeneID" id="10669899"/>
<gene>
    <name evidence="2" type="ordered locus">MSWAN_2370</name>
</gene>
<dbReference type="Gene3D" id="2.160.20.10">
    <property type="entry name" value="Single-stranded right-handed beta-helix, Pectin lyase-like"/>
    <property type="match status" value="1"/>
</dbReference>
<keyword evidence="3" id="KW-1185">Reference proteome</keyword>
<accession>F6D6E2</accession>
<organism evidence="2 3">
    <name type="scientific">Methanobacterium paludis (strain DSM 25820 / JCM 18151 / SWAN1)</name>
    <dbReference type="NCBI Taxonomy" id="868131"/>
    <lineage>
        <taxon>Archaea</taxon>
        <taxon>Methanobacteriati</taxon>
        <taxon>Methanobacteriota</taxon>
        <taxon>Methanomada group</taxon>
        <taxon>Methanobacteria</taxon>
        <taxon>Methanobacteriales</taxon>
        <taxon>Methanobacteriaceae</taxon>
        <taxon>Methanobacterium</taxon>
    </lineage>
</organism>
<dbReference type="InterPro" id="IPR011050">
    <property type="entry name" value="Pectin_lyase_fold/virulence"/>
</dbReference>
<dbReference type="EMBL" id="CP002772">
    <property type="protein sequence ID" value="AEG19375.1"/>
    <property type="molecule type" value="Genomic_DNA"/>
</dbReference>
<proteinExistence type="predicted"/>
<dbReference type="HOGENOM" id="CLU_884586_0_0_2"/>
<name>F6D6E2_METPW</name>
<dbReference type="RefSeq" id="WP_013826874.1">
    <property type="nucleotide sequence ID" value="NC_015574.1"/>
</dbReference>
<dbReference type="AlphaFoldDB" id="F6D6E2"/>
<evidence type="ECO:0000313" key="3">
    <source>
        <dbReference type="Proteomes" id="UP000009231"/>
    </source>
</evidence>
<dbReference type="Pfam" id="PF05048">
    <property type="entry name" value="NosD"/>
    <property type="match status" value="1"/>
</dbReference>
<sequence length="314" mass="32791">MQKNKLSVLMFLLALVVAVGPVSAATVNVDSSMTNAQIQTAITGANAGDTINFASGTYNGINLTINKALALVGNGATLVGDGVSILKLSSTTGVSINGFNININNPSADGITGSNVYSCDIENNNITNGDDGINIYMLYANLTINNNKITNMNDARDGISLVNHATTIDMDSFIPSTITNNVVDSLQYGIFLGGNFKGTVSGNNITNSPYGMTITGKNAATNGQLSATISNNNITGIAMESPDVLYLNLDNNNISQLNSTGYSILTNAYFAVDPSIAISVTNNAFSYPVTDTFHDDAGLYGEWSGNTLNGSPYT</sequence>
<dbReference type="InterPro" id="IPR006626">
    <property type="entry name" value="PbH1"/>
</dbReference>
<protein>
    <recommendedName>
        <fullName evidence="1">Periplasmic copper-binding protein NosD beta helix domain-containing protein</fullName>
    </recommendedName>
</protein>
<dbReference type="SUPFAM" id="SSF51126">
    <property type="entry name" value="Pectin lyase-like"/>
    <property type="match status" value="1"/>
</dbReference>
<dbReference type="SMART" id="SM00710">
    <property type="entry name" value="PbH1"/>
    <property type="match status" value="4"/>
</dbReference>
<evidence type="ECO:0000259" key="1">
    <source>
        <dbReference type="Pfam" id="PF05048"/>
    </source>
</evidence>
<feature type="domain" description="Periplasmic copper-binding protein NosD beta helix" evidence="1">
    <location>
        <begin position="97"/>
        <end position="312"/>
    </location>
</feature>
<dbReference type="Proteomes" id="UP000009231">
    <property type="component" value="Chromosome"/>
</dbReference>
<dbReference type="eggNOG" id="arCOG02495">
    <property type="taxonomic scope" value="Archaea"/>
</dbReference>
<dbReference type="InterPro" id="IPR012334">
    <property type="entry name" value="Pectin_lyas_fold"/>
</dbReference>
<reference evidence="2 3" key="1">
    <citation type="journal article" date="2014" name="Int. J. Syst. Evol. Microbiol.">
        <title>Methanobacterium paludis sp. nov. and a novel strain of Methanobacterium lacus isolated from northern peatlands.</title>
        <authorList>
            <person name="Cadillo-Quiroz H."/>
            <person name="Brauer S.L."/>
            <person name="Goodson N."/>
            <person name="Yavitt J.B."/>
            <person name="Zinder S.H."/>
        </authorList>
    </citation>
    <scope>NUCLEOTIDE SEQUENCE [LARGE SCALE GENOMIC DNA]</scope>
    <source>
        <strain evidence="3">DSM 25820 / JCM 18151 / SWAN1</strain>
    </source>
</reference>